<reference evidence="3" key="1">
    <citation type="submission" date="2017-03" db="EMBL/GenBank/DDBJ databases">
        <authorList>
            <person name="Monnet C."/>
        </authorList>
    </citation>
    <scope>NUCLEOTIDE SEQUENCE [LARGE SCALE GENOMIC DNA]</scope>
    <source>
        <strain evidence="3">ATCC 49514</strain>
    </source>
</reference>
<keyword evidence="3" id="KW-1185">Reference proteome</keyword>
<dbReference type="Proteomes" id="UP000234382">
    <property type="component" value="Unassembled WGS sequence"/>
</dbReference>
<evidence type="ECO:0000256" key="1">
    <source>
        <dbReference type="SAM" id="MobiDB-lite"/>
    </source>
</evidence>
<feature type="region of interest" description="Disordered" evidence="1">
    <location>
        <begin position="1"/>
        <end position="42"/>
    </location>
</feature>
<evidence type="ECO:0000313" key="3">
    <source>
        <dbReference type="Proteomes" id="UP000234382"/>
    </source>
</evidence>
<organism evidence="2 3">
    <name type="scientific">Brevibacterium iodinum ATCC 49514</name>
    <dbReference type="NCBI Taxonomy" id="1255616"/>
    <lineage>
        <taxon>Bacteria</taxon>
        <taxon>Bacillati</taxon>
        <taxon>Actinomycetota</taxon>
        <taxon>Actinomycetes</taxon>
        <taxon>Micrococcales</taxon>
        <taxon>Brevibacteriaceae</taxon>
        <taxon>Brevibacterium</taxon>
    </lineage>
</organism>
<proteinExistence type="predicted"/>
<feature type="compositionally biased region" description="Polar residues" evidence="1">
    <location>
        <begin position="1"/>
        <end position="20"/>
    </location>
</feature>
<gene>
    <name evidence="2" type="ORF">BI49514_01085</name>
</gene>
<feature type="compositionally biased region" description="Basic and acidic residues" evidence="1">
    <location>
        <begin position="32"/>
        <end position="42"/>
    </location>
</feature>
<name>A0A2H1IL59_9MICO</name>
<sequence>MNSTISQRPDTTTVAVNAWQNPKVPSADTLDSESRVSAEPRR</sequence>
<accession>A0A2H1IL59</accession>
<dbReference type="AlphaFoldDB" id="A0A2H1IL59"/>
<evidence type="ECO:0000313" key="2">
    <source>
        <dbReference type="EMBL" id="SMX75949.1"/>
    </source>
</evidence>
<dbReference type="EMBL" id="FXYX01000004">
    <property type="protein sequence ID" value="SMX75949.1"/>
    <property type="molecule type" value="Genomic_DNA"/>
</dbReference>
<protein>
    <submittedName>
        <fullName evidence="2">Uncharacterized protein</fullName>
    </submittedName>
</protein>